<name>W9Y618_9EURO</name>
<dbReference type="GeneID" id="19160082"/>
<sequence length="174" mass="19973">MPVLVTYATCRGSTREVAERIATRLYEDGFAVDCRPVDHVFSVENYTAVILGSAVHSHRWLLDALKFLDVEAMELQLVPFWAFSLAMSPHGLPNRIGRKMAKKERRRIEDNLLRKVPKIREHRMFAGKHDGSSVPGPFRSLYRCLGGRFGDMRDWTEIDAWADQIAKQLHIEHA</sequence>
<dbReference type="SUPFAM" id="SSF52218">
    <property type="entry name" value="Flavoproteins"/>
    <property type="match status" value="1"/>
</dbReference>
<dbReference type="EMBL" id="AMWN01000004">
    <property type="protein sequence ID" value="EXJ88277.1"/>
    <property type="molecule type" value="Genomic_DNA"/>
</dbReference>
<dbReference type="Pfam" id="PF12724">
    <property type="entry name" value="Flavodoxin_5"/>
    <property type="match status" value="1"/>
</dbReference>
<dbReference type="Proteomes" id="UP000019484">
    <property type="component" value="Unassembled WGS sequence"/>
</dbReference>
<gene>
    <name evidence="2" type="ORF">A1O1_05207</name>
</gene>
<dbReference type="OrthoDB" id="3505753at2759"/>
<protein>
    <recommendedName>
        <fullName evidence="1">Flavodoxin domain-containing protein</fullName>
    </recommendedName>
</protein>
<reference evidence="2 3" key="1">
    <citation type="submission" date="2013-03" db="EMBL/GenBank/DDBJ databases">
        <title>The Genome Sequence of Capronia coronata CBS 617.96.</title>
        <authorList>
            <consortium name="The Broad Institute Genomics Platform"/>
            <person name="Cuomo C."/>
            <person name="de Hoog S."/>
            <person name="Gorbushina A."/>
            <person name="Walker B."/>
            <person name="Young S.K."/>
            <person name="Zeng Q."/>
            <person name="Gargeya S."/>
            <person name="Fitzgerald M."/>
            <person name="Haas B."/>
            <person name="Abouelleil A."/>
            <person name="Allen A.W."/>
            <person name="Alvarado L."/>
            <person name="Arachchi H.M."/>
            <person name="Berlin A.M."/>
            <person name="Chapman S.B."/>
            <person name="Gainer-Dewar J."/>
            <person name="Goldberg J."/>
            <person name="Griggs A."/>
            <person name="Gujja S."/>
            <person name="Hansen M."/>
            <person name="Howarth C."/>
            <person name="Imamovic A."/>
            <person name="Ireland A."/>
            <person name="Larimer J."/>
            <person name="McCowan C."/>
            <person name="Murphy C."/>
            <person name="Pearson M."/>
            <person name="Poon T.W."/>
            <person name="Priest M."/>
            <person name="Roberts A."/>
            <person name="Saif S."/>
            <person name="Shea T."/>
            <person name="Sisk P."/>
            <person name="Sykes S."/>
            <person name="Wortman J."/>
            <person name="Nusbaum C."/>
            <person name="Birren B."/>
        </authorList>
    </citation>
    <scope>NUCLEOTIDE SEQUENCE [LARGE SCALE GENOMIC DNA]</scope>
    <source>
        <strain evidence="2 3">CBS 617.96</strain>
    </source>
</reference>
<evidence type="ECO:0000313" key="2">
    <source>
        <dbReference type="EMBL" id="EXJ88277.1"/>
    </source>
</evidence>
<evidence type="ECO:0000313" key="3">
    <source>
        <dbReference type="Proteomes" id="UP000019484"/>
    </source>
</evidence>
<keyword evidence="3" id="KW-1185">Reference proteome</keyword>
<proteinExistence type="predicted"/>
<feature type="domain" description="Flavodoxin" evidence="1">
    <location>
        <begin position="4"/>
        <end position="130"/>
    </location>
</feature>
<dbReference type="eggNOG" id="ENOG502RMSN">
    <property type="taxonomic scope" value="Eukaryota"/>
</dbReference>
<dbReference type="InterPro" id="IPR029039">
    <property type="entry name" value="Flavoprotein-like_sf"/>
</dbReference>
<comment type="caution">
    <text evidence="2">The sequence shown here is derived from an EMBL/GenBank/DDBJ whole genome shotgun (WGS) entry which is preliminary data.</text>
</comment>
<accession>W9Y618</accession>
<dbReference type="InterPro" id="IPR026816">
    <property type="entry name" value="Flavodoxin_dom"/>
</dbReference>
<dbReference type="RefSeq" id="XP_007724283.1">
    <property type="nucleotide sequence ID" value="XM_007726093.1"/>
</dbReference>
<dbReference type="AlphaFoldDB" id="W9Y618"/>
<organism evidence="2 3">
    <name type="scientific">Capronia coronata CBS 617.96</name>
    <dbReference type="NCBI Taxonomy" id="1182541"/>
    <lineage>
        <taxon>Eukaryota</taxon>
        <taxon>Fungi</taxon>
        <taxon>Dikarya</taxon>
        <taxon>Ascomycota</taxon>
        <taxon>Pezizomycotina</taxon>
        <taxon>Eurotiomycetes</taxon>
        <taxon>Chaetothyriomycetidae</taxon>
        <taxon>Chaetothyriales</taxon>
        <taxon>Herpotrichiellaceae</taxon>
        <taxon>Capronia</taxon>
    </lineage>
</organism>
<evidence type="ECO:0000259" key="1">
    <source>
        <dbReference type="Pfam" id="PF12724"/>
    </source>
</evidence>
<dbReference type="HOGENOM" id="CLU_094839_1_0_1"/>
<dbReference type="Gene3D" id="3.40.50.360">
    <property type="match status" value="1"/>
</dbReference>